<keyword evidence="2" id="KW-1185">Reference proteome</keyword>
<dbReference type="Proteomes" id="UP001187415">
    <property type="component" value="Unassembled WGS sequence"/>
</dbReference>
<sequence length="121" mass="13038">MKYFELVRGILKNHSSPREGGREGPLRAGDVSAAELHPLLLSPQSGAAAATTEGGTLPPQQVIEISSNWTIGDLTLEPGPHIEMTFHMSVGPSPRHPFLTVKDITTTLLLSGADTWRKETN</sequence>
<accession>A0AA88NEX8</accession>
<dbReference type="EMBL" id="JAUPFM010000004">
    <property type="protein sequence ID" value="KAK2854154.1"/>
    <property type="molecule type" value="Genomic_DNA"/>
</dbReference>
<evidence type="ECO:0000313" key="1">
    <source>
        <dbReference type="EMBL" id="KAK2854154.1"/>
    </source>
</evidence>
<proteinExistence type="predicted"/>
<protein>
    <submittedName>
        <fullName evidence="1">Uncharacterized protein</fullName>
    </submittedName>
</protein>
<evidence type="ECO:0000313" key="2">
    <source>
        <dbReference type="Proteomes" id="UP001187415"/>
    </source>
</evidence>
<dbReference type="AlphaFoldDB" id="A0AA88NEX8"/>
<organism evidence="1 2">
    <name type="scientific">Channa striata</name>
    <name type="common">Snakehead murrel</name>
    <name type="synonym">Ophicephalus striatus</name>
    <dbReference type="NCBI Taxonomy" id="64152"/>
    <lineage>
        <taxon>Eukaryota</taxon>
        <taxon>Metazoa</taxon>
        <taxon>Chordata</taxon>
        <taxon>Craniata</taxon>
        <taxon>Vertebrata</taxon>
        <taxon>Euteleostomi</taxon>
        <taxon>Actinopterygii</taxon>
        <taxon>Neopterygii</taxon>
        <taxon>Teleostei</taxon>
        <taxon>Neoteleostei</taxon>
        <taxon>Acanthomorphata</taxon>
        <taxon>Anabantaria</taxon>
        <taxon>Anabantiformes</taxon>
        <taxon>Channoidei</taxon>
        <taxon>Channidae</taxon>
        <taxon>Channa</taxon>
    </lineage>
</organism>
<gene>
    <name evidence="1" type="ORF">Q5P01_006815</name>
</gene>
<name>A0AA88NEX8_CHASR</name>
<reference evidence="1" key="1">
    <citation type="submission" date="2023-07" db="EMBL/GenBank/DDBJ databases">
        <title>Chromosome-level Genome Assembly of Striped Snakehead (Channa striata).</title>
        <authorList>
            <person name="Liu H."/>
        </authorList>
    </citation>
    <scope>NUCLEOTIDE SEQUENCE</scope>
    <source>
        <strain evidence="1">Gz</strain>
        <tissue evidence="1">Muscle</tissue>
    </source>
</reference>
<comment type="caution">
    <text evidence="1">The sequence shown here is derived from an EMBL/GenBank/DDBJ whole genome shotgun (WGS) entry which is preliminary data.</text>
</comment>